<evidence type="ECO:0000313" key="2">
    <source>
        <dbReference type="EMBL" id="KAJ8905359.1"/>
    </source>
</evidence>
<comment type="caution">
    <text evidence="2">The sequence shown here is derived from an EMBL/GenBank/DDBJ whole genome shotgun (WGS) entry which is preliminary data.</text>
</comment>
<protein>
    <recommendedName>
        <fullName evidence="4">Radical SAM core domain-containing protein</fullName>
    </recommendedName>
</protein>
<feature type="region of interest" description="Disordered" evidence="1">
    <location>
        <begin position="501"/>
        <end position="521"/>
    </location>
</feature>
<evidence type="ECO:0000256" key="1">
    <source>
        <dbReference type="SAM" id="MobiDB-lite"/>
    </source>
</evidence>
<organism evidence="2 3">
    <name type="scientific">Rhodosorus marinus</name>
    <dbReference type="NCBI Taxonomy" id="101924"/>
    <lineage>
        <taxon>Eukaryota</taxon>
        <taxon>Rhodophyta</taxon>
        <taxon>Stylonematophyceae</taxon>
        <taxon>Stylonematales</taxon>
        <taxon>Stylonemataceae</taxon>
        <taxon>Rhodosorus</taxon>
    </lineage>
</organism>
<evidence type="ECO:0008006" key="4">
    <source>
        <dbReference type="Google" id="ProtNLM"/>
    </source>
</evidence>
<accession>A0AAV8US17</accession>
<gene>
    <name evidence="2" type="ORF">NDN08_001866</name>
</gene>
<proteinExistence type="predicted"/>
<sequence length="521" mass="59378">MAAGEKMHAFVPILSGSGSEGGSRSRTSRQRSNLSVHAPAWWSQFVEWEHLTRPDGSHRSNQLLRQRYETLPERVKGPSQMLGKVSPGCEGTQGVFPKCTFSCKPCYHSADANHVRIDGIHTAIETARQMKVLDEHRGPHGHCQLIGGEVSLLSAEDHATALAIMKKYGRVPMSFSHGDFTYEYLKDVAVGPNGKRRFDRLDFAVHFDRFMVGRSGIRSPNSEAELNPYRRELLEKFKRLKREHNVDFFVAHNMTVQPGNVGEIASVLKDNLTAGFRLFSFQPAAFQGDQRRWTADYKKVAENDGEDVWKEIEKGVGARLPYKVLQMGDSRCNRQCIGFVVGSKTKNRKFVPVLDDEDPKDIKIRNEFTKNFGSFVMPTRLLLIKFLRHLIRRPYYLGMFAMWFGRFLKRAGGVRVLFQGVMFLTIVMHRFMDAENVQSAWELMELGIDATDPKIRETQERLQACSYGMAQPDQGRVIPACVQHSVYDPLQNKKLREQLPLTQTPKPVQKFADNQREVSVE</sequence>
<evidence type="ECO:0000313" key="3">
    <source>
        <dbReference type="Proteomes" id="UP001157974"/>
    </source>
</evidence>
<name>A0AAV8US17_9RHOD</name>
<dbReference type="Proteomes" id="UP001157974">
    <property type="component" value="Unassembled WGS sequence"/>
</dbReference>
<dbReference type="AlphaFoldDB" id="A0AAV8US17"/>
<reference evidence="2 3" key="1">
    <citation type="journal article" date="2023" name="Nat. Commun.">
        <title>Origin of minicircular mitochondrial genomes in red algae.</title>
        <authorList>
            <person name="Lee Y."/>
            <person name="Cho C.H."/>
            <person name="Lee Y.M."/>
            <person name="Park S.I."/>
            <person name="Yang J.H."/>
            <person name="West J.A."/>
            <person name="Bhattacharya D."/>
            <person name="Yoon H.S."/>
        </authorList>
    </citation>
    <scope>NUCLEOTIDE SEQUENCE [LARGE SCALE GENOMIC DNA]</scope>
    <source>
        <strain evidence="2 3">CCMP1338</strain>
        <tissue evidence="2">Whole cell</tissue>
    </source>
</reference>
<keyword evidence="3" id="KW-1185">Reference proteome</keyword>
<dbReference type="EMBL" id="JAMWBK010000005">
    <property type="protein sequence ID" value="KAJ8905359.1"/>
    <property type="molecule type" value="Genomic_DNA"/>
</dbReference>
<feature type="region of interest" description="Disordered" evidence="1">
    <location>
        <begin position="1"/>
        <end position="33"/>
    </location>
</feature>